<organism evidence="1 2">
    <name type="scientific">Litoribacter ruber</name>
    <dbReference type="NCBI Taxonomy" id="702568"/>
    <lineage>
        <taxon>Bacteria</taxon>
        <taxon>Pseudomonadati</taxon>
        <taxon>Bacteroidota</taxon>
        <taxon>Cytophagia</taxon>
        <taxon>Cytophagales</taxon>
        <taxon>Cyclobacteriaceae</taxon>
        <taxon>Litoribacter</taxon>
    </lineage>
</organism>
<name>A0AAP2G4E1_9BACT</name>
<dbReference type="RefSeq" id="WP_213944298.1">
    <property type="nucleotide sequence ID" value="NZ_JAHCMY010000002.1"/>
</dbReference>
<evidence type="ECO:0000313" key="2">
    <source>
        <dbReference type="Proteomes" id="UP001319104"/>
    </source>
</evidence>
<gene>
    <name evidence="1" type="ORF">KI659_05155</name>
</gene>
<evidence type="ECO:0000313" key="1">
    <source>
        <dbReference type="EMBL" id="MBS9523403.1"/>
    </source>
</evidence>
<comment type="caution">
    <text evidence="1">The sequence shown here is derived from an EMBL/GenBank/DDBJ whole genome shotgun (WGS) entry which is preliminary data.</text>
</comment>
<sequence>MMELKRIENLWNFCKIKTNLPFQKEVGSKVTYRFIKSGITLIHSFNPKFLQDSTLEIQERGFNDRIVGQTYGKVKKQFGMKNSPVKMPQQVFFPEEILKLKDKYSLIIQQDKNRHYKVTLSPFVPKNIYEIFDTVNLISLYLWKTIYFSEITKN</sequence>
<dbReference type="Proteomes" id="UP001319104">
    <property type="component" value="Unassembled WGS sequence"/>
</dbReference>
<dbReference type="AlphaFoldDB" id="A0AAP2G4E1"/>
<protein>
    <submittedName>
        <fullName evidence="1">Uncharacterized protein</fullName>
    </submittedName>
</protein>
<accession>A0AAP2G4E1</accession>
<reference evidence="1 2" key="1">
    <citation type="submission" date="2021-05" db="EMBL/GenBank/DDBJ databases">
        <authorList>
            <person name="Zhang Z.D."/>
            <person name="Osman G."/>
        </authorList>
    </citation>
    <scope>NUCLEOTIDE SEQUENCE [LARGE SCALE GENOMIC DNA]</scope>
    <source>
        <strain evidence="1 2">KCTC 32217</strain>
    </source>
</reference>
<dbReference type="EMBL" id="JAHCMY010000002">
    <property type="protein sequence ID" value="MBS9523403.1"/>
    <property type="molecule type" value="Genomic_DNA"/>
</dbReference>
<proteinExistence type="predicted"/>
<keyword evidence="2" id="KW-1185">Reference proteome</keyword>